<protein>
    <submittedName>
        <fullName evidence="2">Uncharacterized protein</fullName>
    </submittedName>
</protein>
<sequence length="61" mass="7012">MARSKANPKSRFSDTGLQDGMLAYLKQHSDMEIEKRLDREPFDLRDHVKTPGPARRKDAKA</sequence>
<keyword evidence="3" id="KW-1185">Reference proteome</keyword>
<evidence type="ECO:0000313" key="2">
    <source>
        <dbReference type="EMBL" id="WOJ88835.1"/>
    </source>
</evidence>
<dbReference type="RefSeq" id="WP_407338271.1">
    <property type="nucleotide sequence ID" value="NZ_CP136862.1"/>
</dbReference>
<dbReference type="Proteomes" id="UP001626536">
    <property type="component" value="Chromosome"/>
</dbReference>
<name>A0ABZ0HPZ9_9HYPH</name>
<organism evidence="2 3">
    <name type="scientific">Methylocapsa polymorpha</name>
    <dbReference type="NCBI Taxonomy" id="3080828"/>
    <lineage>
        <taxon>Bacteria</taxon>
        <taxon>Pseudomonadati</taxon>
        <taxon>Pseudomonadota</taxon>
        <taxon>Alphaproteobacteria</taxon>
        <taxon>Hyphomicrobiales</taxon>
        <taxon>Beijerinckiaceae</taxon>
        <taxon>Methylocapsa</taxon>
    </lineage>
</organism>
<feature type="compositionally biased region" description="Basic and acidic residues" evidence="1">
    <location>
        <begin position="36"/>
        <end position="49"/>
    </location>
</feature>
<proteinExistence type="predicted"/>
<accession>A0ABZ0HPZ9</accession>
<reference evidence="2 3" key="1">
    <citation type="submission" date="2023-10" db="EMBL/GenBank/DDBJ databases">
        <title>Novel methanotroph of the genus Methylocapsa from a subarctic wetland.</title>
        <authorList>
            <person name="Belova S.E."/>
            <person name="Oshkin I.Y."/>
            <person name="Miroshnikov K."/>
            <person name="Dedysh S.N."/>
        </authorList>
    </citation>
    <scope>NUCLEOTIDE SEQUENCE [LARGE SCALE GENOMIC DNA]</scope>
    <source>
        <strain evidence="2 3">RX1</strain>
    </source>
</reference>
<evidence type="ECO:0000256" key="1">
    <source>
        <dbReference type="SAM" id="MobiDB-lite"/>
    </source>
</evidence>
<dbReference type="EMBL" id="CP136862">
    <property type="protein sequence ID" value="WOJ88835.1"/>
    <property type="molecule type" value="Genomic_DNA"/>
</dbReference>
<evidence type="ECO:0000313" key="3">
    <source>
        <dbReference type="Proteomes" id="UP001626536"/>
    </source>
</evidence>
<feature type="region of interest" description="Disordered" evidence="1">
    <location>
        <begin position="36"/>
        <end position="61"/>
    </location>
</feature>
<gene>
    <name evidence="2" type="ORF">RZS28_13595</name>
</gene>